<sequence>MDIYTTNGNIIRQFPREDGTTEVELEFLFNDLTWSRLFSMCIYYVAFHKNLHIDYVITSYTHKKVAVQQKDFDKPAQQVLIETMLRIKDNANLLNGLAQKYLIGKTNGVVVTNKLEQLEPYKVAELEGQEFLEKLTEALDEAT</sequence>
<protein>
    <submittedName>
        <fullName evidence="1">Uncharacterized protein</fullName>
    </submittedName>
</protein>
<keyword evidence="2" id="KW-1185">Reference proteome</keyword>
<dbReference type="EMBL" id="NMQW01000013">
    <property type="protein sequence ID" value="OXM86564.1"/>
    <property type="molecule type" value="Genomic_DNA"/>
</dbReference>
<accession>A0A229UT47</accession>
<comment type="caution">
    <text evidence="1">The sequence shown here is derived from an EMBL/GenBank/DDBJ whole genome shotgun (WGS) entry which is preliminary data.</text>
</comment>
<evidence type="ECO:0000313" key="1">
    <source>
        <dbReference type="EMBL" id="OXM86564.1"/>
    </source>
</evidence>
<proteinExistence type="predicted"/>
<organism evidence="1 2">
    <name type="scientific">Paenibacillus rigui</name>
    <dbReference type="NCBI Taxonomy" id="554312"/>
    <lineage>
        <taxon>Bacteria</taxon>
        <taxon>Bacillati</taxon>
        <taxon>Bacillota</taxon>
        <taxon>Bacilli</taxon>
        <taxon>Bacillales</taxon>
        <taxon>Paenibacillaceae</taxon>
        <taxon>Paenibacillus</taxon>
    </lineage>
</organism>
<reference evidence="1 2" key="1">
    <citation type="submission" date="2017-07" db="EMBL/GenBank/DDBJ databases">
        <title>Genome sequencing and assembly of Paenibacillus rigui.</title>
        <authorList>
            <person name="Mayilraj S."/>
        </authorList>
    </citation>
    <scope>NUCLEOTIDE SEQUENCE [LARGE SCALE GENOMIC DNA]</scope>
    <source>
        <strain evidence="1 2">JCM 16352</strain>
    </source>
</reference>
<evidence type="ECO:0000313" key="2">
    <source>
        <dbReference type="Proteomes" id="UP000215509"/>
    </source>
</evidence>
<dbReference type="RefSeq" id="WP_094014511.1">
    <property type="nucleotide sequence ID" value="NZ_NMQW01000013.1"/>
</dbReference>
<dbReference type="Proteomes" id="UP000215509">
    <property type="component" value="Unassembled WGS sequence"/>
</dbReference>
<name>A0A229UT47_9BACL</name>
<dbReference type="AlphaFoldDB" id="A0A229UT47"/>
<gene>
    <name evidence="1" type="ORF">CF651_08900</name>
</gene>